<evidence type="ECO:0000313" key="12">
    <source>
        <dbReference type="Proteomes" id="UP000217209"/>
    </source>
</evidence>
<comment type="catalytic activity">
    <reaction evidence="5">
        <text>L-proline + NAD(+) = (S)-1-pyrroline-5-carboxylate + NADH + 2 H(+)</text>
        <dbReference type="Rhea" id="RHEA:14105"/>
        <dbReference type="ChEBI" id="CHEBI:15378"/>
        <dbReference type="ChEBI" id="CHEBI:17388"/>
        <dbReference type="ChEBI" id="CHEBI:57540"/>
        <dbReference type="ChEBI" id="CHEBI:57945"/>
        <dbReference type="ChEBI" id="CHEBI:60039"/>
        <dbReference type="EC" id="1.5.1.2"/>
    </reaction>
</comment>
<evidence type="ECO:0000256" key="2">
    <source>
        <dbReference type="ARBA" id="ARBA00022857"/>
    </source>
</evidence>
<dbReference type="KEGG" id="cgv:CGLAU_01315"/>
<dbReference type="GO" id="GO:0005737">
    <property type="term" value="C:cytoplasm"/>
    <property type="evidence" value="ECO:0007669"/>
    <property type="project" value="UniProtKB-SubCell"/>
</dbReference>
<evidence type="ECO:0000259" key="10">
    <source>
        <dbReference type="Pfam" id="PF14748"/>
    </source>
</evidence>
<dbReference type="Gene3D" id="3.40.50.720">
    <property type="entry name" value="NAD(P)-binding Rossmann-like Domain"/>
    <property type="match status" value="1"/>
</dbReference>
<keyword evidence="3 5" id="KW-0560">Oxidoreductase</keyword>
<sequence length="268" mass="27285">MDKVAIIGAGKIGEALISGMVASGVDPRTIVATNRSEERSAYLRETYGIEVESDNRLAVADADAVVLCVKPAQIVSVLEEINDGLDEADDAAVIISMAAGITLTAMEGAVASAGAPIVRVMPNTPMLVGQGVLAVAYGRYVSDEQREGVRTMLGAAGKVVEVDEKQMDAVTAVSGSGPAYFFLLTEALIDAGVSLGLSRELATELATATAAGAGSMLQANPDPVALRAGVSSPAGTTAAAIREFEESGLRGAVYRAAEASAARSAEIV</sequence>
<comment type="similarity">
    <text evidence="1 5 8">Belongs to the pyrroline-5-carboxylate reductase family.</text>
</comment>
<dbReference type="NCBIfam" id="TIGR00112">
    <property type="entry name" value="proC"/>
    <property type="match status" value="1"/>
</dbReference>
<comment type="subcellular location">
    <subcellularLocation>
        <location evidence="5">Cytoplasm</location>
    </subcellularLocation>
</comment>
<dbReference type="SUPFAM" id="SSF48179">
    <property type="entry name" value="6-phosphogluconate dehydrogenase C-terminal domain-like"/>
    <property type="match status" value="1"/>
</dbReference>
<dbReference type="InterPro" id="IPR036291">
    <property type="entry name" value="NAD(P)-bd_dom_sf"/>
</dbReference>
<dbReference type="EMBL" id="CP019688">
    <property type="protein sequence ID" value="AQQ14254.1"/>
    <property type="molecule type" value="Genomic_DNA"/>
</dbReference>
<keyword evidence="5 8" id="KW-0028">Amino-acid biosynthesis</keyword>
<evidence type="ECO:0000256" key="7">
    <source>
        <dbReference type="PIRSR" id="PIRSR000193-1"/>
    </source>
</evidence>
<organism evidence="11 12">
    <name type="scientific">Corynebacterium glaucum</name>
    <dbReference type="NCBI Taxonomy" id="187491"/>
    <lineage>
        <taxon>Bacteria</taxon>
        <taxon>Bacillati</taxon>
        <taxon>Actinomycetota</taxon>
        <taxon>Actinomycetes</taxon>
        <taxon>Mycobacteriales</taxon>
        <taxon>Corynebacteriaceae</taxon>
        <taxon>Corynebacterium</taxon>
    </lineage>
</organism>
<protein>
    <recommendedName>
        <fullName evidence="5 6">Pyrroline-5-carboxylate reductase</fullName>
        <shortName evidence="5">P5C reductase</shortName>
        <shortName evidence="5">P5CR</shortName>
        <ecNumber evidence="5 6">1.5.1.2</ecNumber>
    </recommendedName>
    <alternativeName>
        <fullName evidence="5">PCA reductase</fullName>
    </alternativeName>
</protein>
<reference evidence="11 12" key="1">
    <citation type="submission" date="2016-12" db="EMBL/GenBank/DDBJ databases">
        <authorList>
            <person name="Song W.-J."/>
            <person name="Kurnit D.M."/>
        </authorList>
    </citation>
    <scope>NUCLEOTIDE SEQUENCE [LARGE SCALE GENOMIC DNA]</scope>
    <source>
        <strain evidence="11 12">DSM 30827</strain>
    </source>
</reference>
<evidence type="ECO:0000313" key="11">
    <source>
        <dbReference type="EMBL" id="AQQ14254.1"/>
    </source>
</evidence>
<dbReference type="UniPathway" id="UPA00098">
    <property type="reaction ID" value="UER00361"/>
</dbReference>
<comment type="pathway">
    <text evidence="5 8">Amino-acid biosynthesis; L-proline biosynthesis; L-proline from L-glutamate 5-semialdehyde: step 1/1.</text>
</comment>
<dbReference type="EC" id="1.5.1.2" evidence="5 6"/>
<dbReference type="Pfam" id="PF03807">
    <property type="entry name" value="F420_oxidored"/>
    <property type="match status" value="1"/>
</dbReference>
<dbReference type="AlphaFoldDB" id="A0A1Q2HTT4"/>
<dbReference type="PIRSF" id="PIRSF000193">
    <property type="entry name" value="Pyrrol-5-carb_rd"/>
    <property type="match status" value="1"/>
</dbReference>
<feature type="domain" description="Pyrroline-5-carboxylate reductase dimerisation" evidence="10">
    <location>
        <begin position="164"/>
        <end position="266"/>
    </location>
</feature>
<dbReference type="Pfam" id="PF14748">
    <property type="entry name" value="P5CR_dimer"/>
    <property type="match status" value="1"/>
</dbReference>
<keyword evidence="2 5" id="KW-0521">NADP</keyword>
<dbReference type="InterPro" id="IPR053790">
    <property type="entry name" value="P5CR-like_CS"/>
</dbReference>
<evidence type="ECO:0000256" key="5">
    <source>
        <dbReference type="HAMAP-Rule" id="MF_01925"/>
    </source>
</evidence>
<dbReference type="InterPro" id="IPR000304">
    <property type="entry name" value="Pyrroline-COOH_reductase"/>
</dbReference>
<dbReference type="OrthoDB" id="9805754at2"/>
<evidence type="ECO:0000256" key="8">
    <source>
        <dbReference type="RuleBase" id="RU003903"/>
    </source>
</evidence>
<dbReference type="HAMAP" id="MF_01925">
    <property type="entry name" value="P5C_reductase"/>
    <property type="match status" value="1"/>
</dbReference>
<dbReference type="Gene3D" id="1.10.3730.10">
    <property type="entry name" value="ProC C-terminal domain-like"/>
    <property type="match status" value="1"/>
</dbReference>
<evidence type="ECO:0000259" key="9">
    <source>
        <dbReference type="Pfam" id="PF03807"/>
    </source>
</evidence>
<dbReference type="InterPro" id="IPR029036">
    <property type="entry name" value="P5CR_dimer"/>
</dbReference>
<accession>A0A1Q2HTT4</accession>
<evidence type="ECO:0000256" key="3">
    <source>
        <dbReference type="ARBA" id="ARBA00023002"/>
    </source>
</evidence>
<keyword evidence="12" id="KW-1185">Reference proteome</keyword>
<dbReference type="RefSeq" id="WP_095659127.1">
    <property type="nucleotide sequence ID" value="NZ_BAAAKB010000011.1"/>
</dbReference>
<proteinExistence type="inferred from homology"/>
<dbReference type="PANTHER" id="PTHR11645:SF0">
    <property type="entry name" value="PYRROLINE-5-CARBOXYLATE REDUCTASE 3"/>
    <property type="match status" value="1"/>
</dbReference>
<dbReference type="GO" id="GO:0004735">
    <property type="term" value="F:pyrroline-5-carboxylate reductase activity"/>
    <property type="evidence" value="ECO:0007669"/>
    <property type="project" value="UniProtKB-UniRule"/>
</dbReference>
<dbReference type="PANTHER" id="PTHR11645">
    <property type="entry name" value="PYRROLINE-5-CARBOXYLATE REDUCTASE"/>
    <property type="match status" value="1"/>
</dbReference>
<dbReference type="PROSITE" id="PS00521">
    <property type="entry name" value="P5CR"/>
    <property type="match status" value="1"/>
</dbReference>
<keyword evidence="5" id="KW-0963">Cytoplasm</keyword>
<evidence type="ECO:0000256" key="1">
    <source>
        <dbReference type="ARBA" id="ARBA00005525"/>
    </source>
</evidence>
<dbReference type="InterPro" id="IPR008927">
    <property type="entry name" value="6-PGluconate_DH-like_C_sf"/>
</dbReference>
<name>A0A1Q2HTT4_9CORY</name>
<feature type="domain" description="Pyrroline-5-carboxylate reductase catalytic N-terminal" evidence="9">
    <location>
        <begin position="3"/>
        <end position="100"/>
    </location>
</feature>
<keyword evidence="5 8" id="KW-0641">Proline biosynthesis</keyword>
<gene>
    <name evidence="5 11" type="primary">proC</name>
    <name evidence="11" type="ORF">CGLAU_01315</name>
</gene>
<dbReference type="GO" id="GO:0055129">
    <property type="term" value="P:L-proline biosynthetic process"/>
    <property type="evidence" value="ECO:0007669"/>
    <property type="project" value="UniProtKB-UniRule"/>
</dbReference>
<dbReference type="Proteomes" id="UP000217209">
    <property type="component" value="Chromosome"/>
</dbReference>
<dbReference type="FunFam" id="1.10.3730.10:FF:000001">
    <property type="entry name" value="Pyrroline-5-carboxylate reductase"/>
    <property type="match status" value="1"/>
</dbReference>
<evidence type="ECO:0000256" key="4">
    <source>
        <dbReference type="ARBA" id="ARBA00058118"/>
    </source>
</evidence>
<feature type="binding site" evidence="7">
    <location>
        <position position="55"/>
    </location>
    <ligand>
        <name>NADPH</name>
        <dbReference type="ChEBI" id="CHEBI:57783"/>
    </ligand>
</feature>
<comment type="catalytic activity">
    <reaction evidence="5 8">
        <text>L-proline + NADP(+) = (S)-1-pyrroline-5-carboxylate + NADPH + 2 H(+)</text>
        <dbReference type="Rhea" id="RHEA:14109"/>
        <dbReference type="ChEBI" id="CHEBI:15378"/>
        <dbReference type="ChEBI" id="CHEBI:17388"/>
        <dbReference type="ChEBI" id="CHEBI:57783"/>
        <dbReference type="ChEBI" id="CHEBI:58349"/>
        <dbReference type="ChEBI" id="CHEBI:60039"/>
        <dbReference type="EC" id="1.5.1.2"/>
    </reaction>
</comment>
<evidence type="ECO:0000256" key="6">
    <source>
        <dbReference type="NCBIfam" id="TIGR00112"/>
    </source>
</evidence>
<dbReference type="SUPFAM" id="SSF51735">
    <property type="entry name" value="NAD(P)-binding Rossmann-fold domains"/>
    <property type="match status" value="1"/>
</dbReference>
<dbReference type="InterPro" id="IPR028939">
    <property type="entry name" value="P5C_Rdtase_cat_N"/>
</dbReference>
<comment type="function">
    <text evidence="4 5">Catalyzes the reduction of 1-pyrroline-5-carboxylate (PCA) to L-proline.</text>
</comment>